<evidence type="ECO:0000313" key="2">
    <source>
        <dbReference type="Proteomes" id="UP000729402"/>
    </source>
</evidence>
<name>A0A8J5RNY9_ZIZPA</name>
<proteinExistence type="predicted"/>
<organism evidence="1 2">
    <name type="scientific">Zizania palustris</name>
    <name type="common">Northern wild rice</name>
    <dbReference type="NCBI Taxonomy" id="103762"/>
    <lineage>
        <taxon>Eukaryota</taxon>
        <taxon>Viridiplantae</taxon>
        <taxon>Streptophyta</taxon>
        <taxon>Embryophyta</taxon>
        <taxon>Tracheophyta</taxon>
        <taxon>Spermatophyta</taxon>
        <taxon>Magnoliopsida</taxon>
        <taxon>Liliopsida</taxon>
        <taxon>Poales</taxon>
        <taxon>Poaceae</taxon>
        <taxon>BOP clade</taxon>
        <taxon>Oryzoideae</taxon>
        <taxon>Oryzeae</taxon>
        <taxon>Zizaniinae</taxon>
        <taxon>Zizania</taxon>
    </lineage>
</organism>
<gene>
    <name evidence="1" type="ORF">GUJ93_ZPchr0001g32943</name>
</gene>
<dbReference type="AlphaFoldDB" id="A0A8J5RNY9"/>
<sequence length="189" mass="21157">MMVDAMDKIRRHPRRSILGAFVGAFATIALVIAVSFFLRPPRLVFSVINASSSKTESKGLFMNLTLVANNTSKRAAVEYVTLDVMIWFGNTEYFQPNNSLDAGRNGSTATPLLVQQPHTEARVEVTAQILNVSWRHEFEGNKTITPFNLVVMATVWFKVGLLPTMTYKVRASCDDLYFNNHNKTYASCS</sequence>
<protein>
    <recommendedName>
        <fullName evidence="3">Late embryogenesis abundant protein LEA-2 subgroup domain-containing protein</fullName>
    </recommendedName>
</protein>
<evidence type="ECO:0000313" key="1">
    <source>
        <dbReference type="EMBL" id="KAG8052722.1"/>
    </source>
</evidence>
<reference evidence="1" key="1">
    <citation type="journal article" date="2021" name="bioRxiv">
        <title>Whole Genome Assembly and Annotation of Northern Wild Rice, Zizania palustris L., Supports a Whole Genome Duplication in the Zizania Genus.</title>
        <authorList>
            <person name="Haas M."/>
            <person name="Kono T."/>
            <person name="Macchietto M."/>
            <person name="Millas R."/>
            <person name="McGilp L."/>
            <person name="Shao M."/>
            <person name="Duquette J."/>
            <person name="Hirsch C.N."/>
            <person name="Kimball J."/>
        </authorList>
    </citation>
    <scope>NUCLEOTIDE SEQUENCE</scope>
    <source>
        <tissue evidence="1">Fresh leaf tissue</tissue>
    </source>
</reference>
<dbReference type="EMBL" id="JAAALK010000288">
    <property type="protein sequence ID" value="KAG8052722.1"/>
    <property type="molecule type" value="Genomic_DNA"/>
</dbReference>
<accession>A0A8J5RNY9</accession>
<comment type="caution">
    <text evidence="1">The sequence shown here is derived from an EMBL/GenBank/DDBJ whole genome shotgun (WGS) entry which is preliminary data.</text>
</comment>
<dbReference type="Proteomes" id="UP000729402">
    <property type="component" value="Unassembled WGS sequence"/>
</dbReference>
<evidence type="ECO:0008006" key="3">
    <source>
        <dbReference type="Google" id="ProtNLM"/>
    </source>
</evidence>
<dbReference type="PANTHER" id="PTHR36480">
    <property type="entry name" value="OS06G0118900 PROTEIN-RELATED"/>
    <property type="match status" value="1"/>
</dbReference>
<dbReference type="OrthoDB" id="688174at2759"/>
<dbReference type="PANTHER" id="PTHR36480:SF9">
    <property type="entry name" value="OS06G0121700 PROTEIN"/>
    <property type="match status" value="1"/>
</dbReference>
<keyword evidence="2" id="KW-1185">Reference proteome</keyword>
<reference evidence="1" key="2">
    <citation type="submission" date="2021-02" db="EMBL/GenBank/DDBJ databases">
        <authorList>
            <person name="Kimball J.A."/>
            <person name="Haas M.W."/>
            <person name="Macchietto M."/>
            <person name="Kono T."/>
            <person name="Duquette J."/>
            <person name="Shao M."/>
        </authorList>
    </citation>
    <scope>NUCLEOTIDE SEQUENCE</scope>
    <source>
        <tissue evidence="1">Fresh leaf tissue</tissue>
    </source>
</reference>